<dbReference type="EMBL" id="CP069280">
    <property type="protein sequence ID" value="QRI55411.1"/>
    <property type="molecule type" value="Genomic_DNA"/>
</dbReference>
<feature type="domain" description="PepSY" evidence="1">
    <location>
        <begin position="17"/>
        <end position="74"/>
    </location>
</feature>
<dbReference type="RefSeq" id="WP_012705283.1">
    <property type="nucleotide sequence ID" value="NZ_CP013246.1"/>
</dbReference>
<evidence type="ECO:0000313" key="6">
    <source>
        <dbReference type="Proteomes" id="UP000478995"/>
    </source>
</evidence>
<evidence type="ECO:0000259" key="1">
    <source>
        <dbReference type="Pfam" id="PF03413"/>
    </source>
</evidence>
<name>A0A0A2H9G9_CLOBO</name>
<reference evidence="3 6" key="3">
    <citation type="submission" date="2019-04" db="EMBL/GenBank/DDBJ databases">
        <title>Genome sequencing of Clostridium botulinum Groups I-IV and Clostridium butyricum.</title>
        <authorList>
            <person name="Brunt J."/>
            <person name="Van Vliet A.H.M."/>
            <person name="Stringer S.C."/>
            <person name="Carter A.T."/>
            <person name="Peck M.W."/>
        </authorList>
    </citation>
    <scope>NUCLEOTIDE SEQUENCE [LARGE SCALE GENOMIC DNA]</scope>
    <source>
        <strain evidence="3 6">IFR 18/037</strain>
    </source>
</reference>
<evidence type="ECO:0000313" key="7">
    <source>
        <dbReference type="Proteomes" id="UP000663464"/>
    </source>
</evidence>
<organism evidence="2 5">
    <name type="scientific">Clostridium botulinum</name>
    <dbReference type="NCBI Taxonomy" id="1491"/>
    <lineage>
        <taxon>Bacteria</taxon>
        <taxon>Bacillati</taxon>
        <taxon>Bacillota</taxon>
        <taxon>Clostridia</taxon>
        <taxon>Eubacteriales</taxon>
        <taxon>Clostridiaceae</taxon>
        <taxon>Clostridium</taxon>
    </lineage>
</organism>
<accession>A0A0A2H9G9</accession>
<dbReference type="Gene3D" id="3.10.450.40">
    <property type="match status" value="1"/>
</dbReference>
<evidence type="ECO:0000313" key="3">
    <source>
        <dbReference type="EMBL" id="NFG18649.1"/>
    </source>
</evidence>
<dbReference type="Proteomes" id="UP000473887">
    <property type="component" value="Unassembled WGS sequence"/>
</dbReference>
<gene>
    <name evidence="2" type="ORF">EXM69_16670</name>
    <name evidence="3" type="ORF">FC794_18105</name>
    <name evidence="4" type="ORF">JQS73_11890</name>
</gene>
<dbReference type="EMBL" id="SGKC01000042">
    <property type="protein sequence ID" value="NEZ93530.1"/>
    <property type="molecule type" value="Genomic_DNA"/>
</dbReference>
<proteinExistence type="predicted"/>
<evidence type="ECO:0000313" key="5">
    <source>
        <dbReference type="Proteomes" id="UP000473887"/>
    </source>
</evidence>
<evidence type="ECO:0000313" key="4">
    <source>
        <dbReference type="EMBL" id="QRI55411.1"/>
    </source>
</evidence>
<dbReference type="Pfam" id="PF03413">
    <property type="entry name" value="PepSY"/>
    <property type="match status" value="1"/>
</dbReference>
<dbReference type="Proteomes" id="UP000478995">
    <property type="component" value="Unassembled WGS sequence"/>
</dbReference>
<dbReference type="OMA" id="YEIHIRT"/>
<reference evidence="4" key="4">
    <citation type="submission" date="2021-02" db="EMBL/GenBank/DDBJ databases">
        <authorList>
            <person name="Dover N."/>
            <person name="Barash J.R."/>
            <person name="Bell J.M."/>
            <person name="Sylvester M.D."/>
            <person name="Arnon S."/>
        </authorList>
    </citation>
    <scope>NUCLEOTIDE SEQUENCE</scope>
    <source>
        <strain evidence="4">IBCA10-7060</strain>
    </source>
</reference>
<reference evidence="2 5" key="2">
    <citation type="submission" date="2019-02" db="EMBL/GenBank/DDBJ databases">
        <title>Genome sequencing of Clostridium botulinum clinical isolates.</title>
        <authorList>
            <person name="Brunt J."/>
            <person name="Van Vliet A.H.M."/>
            <person name="Stringer S.C."/>
            <person name="Grant K.A."/>
            <person name="Carter A.C."/>
            <person name="Peck M.W."/>
        </authorList>
    </citation>
    <scope>NUCLEOTIDE SEQUENCE [LARGE SCALE GENOMIC DNA]</scope>
    <source>
        <strain evidence="2 5">H142660711</strain>
    </source>
</reference>
<dbReference type="AlphaFoldDB" id="A0A0A2H9G9"/>
<dbReference type="EMBL" id="SWOY01000013">
    <property type="protein sequence ID" value="NFG18649.1"/>
    <property type="molecule type" value="Genomic_DNA"/>
</dbReference>
<reference evidence="4 7" key="1">
    <citation type="journal article" date="2014" name="J. Infect. Dis.">
        <title>Molecular characterization of a novel botulinum neurotoxin type H gene.</title>
        <authorList>
            <person name="Dover N."/>
            <person name="Barash J.R."/>
            <person name="Hill K.K."/>
            <person name="Xie G."/>
            <person name="Arnon S.S."/>
        </authorList>
    </citation>
    <scope>NUCLEOTIDE SEQUENCE [LARGE SCALE GENOMIC DNA]</scope>
    <source>
        <strain evidence="4 7">IBCA10-7060</strain>
    </source>
</reference>
<dbReference type="Proteomes" id="UP000663464">
    <property type="component" value="Chromosome"/>
</dbReference>
<evidence type="ECO:0000313" key="2">
    <source>
        <dbReference type="EMBL" id="NEZ93530.1"/>
    </source>
</evidence>
<dbReference type="InterPro" id="IPR025711">
    <property type="entry name" value="PepSY"/>
</dbReference>
<protein>
    <submittedName>
        <fullName evidence="4">PepSY domain-containing protein</fullName>
    </submittedName>
    <submittedName>
        <fullName evidence="2">Peptidase</fullName>
    </submittedName>
</protein>
<sequence>MIPNYYALWDGYWRSYRISSEAAVQIALQQVPGQVVRVELDVEDGILVYEVSIRTTAGIYEVKINANTGQIIEVDRDFD</sequence>